<evidence type="ECO:0000259" key="7">
    <source>
        <dbReference type="PROSITE" id="PS51462"/>
    </source>
</evidence>
<name>A0A4E0RJ41_FASHE</name>
<comment type="caution">
    <text evidence="8">The sequence shown here is derived from an EMBL/GenBank/DDBJ whole genome shotgun (WGS) entry which is preliminary data.</text>
</comment>
<sequence length="277" mass="31232">MIPLIFGSENKARCIEELKKLRPYVVFRKVTKPAAVLIPLCIVRNVPAIMFLRRSMRLRTHPGEIGFPGGKCDPHDDGDMIRTALRETQEEIGIDPESVDIWYQLPRMDGRSSLYPILGFCGHVTVPEDEATLTTFRNISAPLGSAERPHQLRLNVGEVSYAFFRSVDWLCDVNNLAHTDMRARSVYSFQSTEHRLRNSDPPKPDSLPHHFRYVLPAYGNLAHTGSPGPRIWGLTAIMTYRVLHCLIPHGGPYSPNLPMTKLLDPLITGRIANSDEL</sequence>
<keyword evidence="6" id="KW-0464">Manganese</keyword>
<keyword evidence="9" id="KW-1185">Reference proteome</keyword>
<dbReference type="AlphaFoldDB" id="A0A4E0RJ41"/>
<evidence type="ECO:0000313" key="8">
    <source>
        <dbReference type="EMBL" id="THD29029.1"/>
    </source>
</evidence>
<dbReference type="PANTHER" id="PTHR12992">
    <property type="entry name" value="NUDIX HYDROLASE"/>
    <property type="match status" value="1"/>
</dbReference>
<keyword evidence="4" id="KW-0378">Hydrolase</keyword>
<dbReference type="CDD" id="cd03426">
    <property type="entry name" value="NUDIX_CoAse_Nudt7"/>
    <property type="match status" value="1"/>
</dbReference>
<feature type="domain" description="Nudix hydrolase" evidence="7">
    <location>
        <begin position="31"/>
        <end position="190"/>
    </location>
</feature>
<proteinExistence type="predicted"/>
<dbReference type="Pfam" id="PF00293">
    <property type="entry name" value="NUDIX"/>
    <property type="match status" value="1"/>
</dbReference>
<comment type="cofactor">
    <cofactor evidence="2">
        <name>Mg(2+)</name>
        <dbReference type="ChEBI" id="CHEBI:18420"/>
    </cofactor>
</comment>
<comment type="cofactor">
    <cofactor evidence="1">
        <name>Mn(2+)</name>
        <dbReference type="ChEBI" id="CHEBI:29035"/>
    </cofactor>
</comment>
<keyword evidence="5" id="KW-0460">Magnesium</keyword>
<evidence type="ECO:0000256" key="6">
    <source>
        <dbReference type="ARBA" id="ARBA00023211"/>
    </source>
</evidence>
<gene>
    <name evidence="8" type="ORF">D915_000100</name>
</gene>
<dbReference type="InterPro" id="IPR000086">
    <property type="entry name" value="NUDIX_hydrolase_dom"/>
</dbReference>
<dbReference type="PROSITE" id="PS51462">
    <property type="entry name" value="NUDIX"/>
    <property type="match status" value="1"/>
</dbReference>
<keyword evidence="3" id="KW-0479">Metal-binding</keyword>
<dbReference type="Proteomes" id="UP000230066">
    <property type="component" value="Unassembled WGS sequence"/>
</dbReference>
<dbReference type="PANTHER" id="PTHR12992:SF11">
    <property type="entry name" value="MITOCHONDRIAL COENZYME A DIPHOSPHATASE NUDT8"/>
    <property type="match status" value="1"/>
</dbReference>
<evidence type="ECO:0000256" key="2">
    <source>
        <dbReference type="ARBA" id="ARBA00001946"/>
    </source>
</evidence>
<dbReference type="InterPro" id="IPR015797">
    <property type="entry name" value="NUDIX_hydrolase-like_dom_sf"/>
</dbReference>
<evidence type="ECO:0000256" key="1">
    <source>
        <dbReference type="ARBA" id="ARBA00001936"/>
    </source>
</evidence>
<dbReference type="EMBL" id="JXXN02000019">
    <property type="protein sequence ID" value="THD29029.1"/>
    <property type="molecule type" value="Genomic_DNA"/>
</dbReference>
<accession>A0A4E0RJ41</accession>
<dbReference type="Gene3D" id="3.90.79.10">
    <property type="entry name" value="Nucleoside Triphosphate Pyrophosphohydrolase"/>
    <property type="match status" value="1"/>
</dbReference>
<reference evidence="8" key="1">
    <citation type="submission" date="2019-03" db="EMBL/GenBank/DDBJ databases">
        <title>Improved annotation for the trematode Fasciola hepatica.</title>
        <authorList>
            <person name="Choi Y.-J."/>
            <person name="Martin J."/>
            <person name="Mitreva M."/>
        </authorList>
    </citation>
    <scope>NUCLEOTIDE SEQUENCE [LARGE SCALE GENOMIC DNA]</scope>
</reference>
<dbReference type="GO" id="GO:0046872">
    <property type="term" value="F:metal ion binding"/>
    <property type="evidence" value="ECO:0007669"/>
    <property type="project" value="UniProtKB-KW"/>
</dbReference>
<organism evidence="8 9">
    <name type="scientific">Fasciola hepatica</name>
    <name type="common">Liver fluke</name>
    <dbReference type="NCBI Taxonomy" id="6192"/>
    <lineage>
        <taxon>Eukaryota</taxon>
        <taxon>Metazoa</taxon>
        <taxon>Spiralia</taxon>
        <taxon>Lophotrochozoa</taxon>
        <taxon>Platyhelminthes</taxon>
        <taxon>Trematoda</taxon>
        <taxon>Digenea</taxon>
        <taxon>Plagiorchiida</taxon>
        <taxon>Echinostomata</taxon>
        <taxon>Echinostomatoidea</taxon>
        <taxon>Fasciolidae</taxon>
        <taxon>Fasciola</taxon>
    </lineage>
</organism>
<dbReference type="SUPFAM" id="SSF55811">
    <property type="entry name" value="Nudix"/>
    <property type="match status" value="1"/>
</dbReference>
<dbReference type="InterPro" id="IPR045121">
    <property type="entry name" value="CoAse"/>
</dbReference>
<evidence type="ECO:0000256" key="3">
    <source>
        <dbReference type="ARBA" id="ARBA00022723"/>
    </source>
</evidence>
<evidence type="ECO:0000313" key="9">
    <source>
        <dbReference type="Proteomes" id="UP000230066"/>
    </source>
</evidence>
<evidence type="ECO:0000256" key="5">
    <source>
        <dbReference type="ARBA" id="ARBA00022842"/>
    </source>
</evidence>
<evidence type="ECO:0000256" key="4">
    <source>
        <dbReference type="ARBA" id="ARBA00022801"/>
    </source>
</evidence>
<protein>
    <submittedName>
        <fullName evidence="8">Nucleoside diphosphate-linked moiety X motif 8 mitochondrial</fullName>
    </submittedName>
</protein>
<dbReference type="GO" id="GO:0010945">
    <property type="term" value="F:coenzyme A diphosphatase activity"/>
    <property type="evidence" value="ECO:0007669"/>
    <property type="project" value="InterPro"/>
</dbReference>